<evidence type="ECO:0000313" key="2">
    <source>
        <dbReference type="EMBL" id="AFT73173.1"/>
    </source>
</evidence>
<feature type="chain" id="PRO_5044343854" description="Lipoprotein" evidence="1">
    <location>
        <begin position="25"/>
        <end position="95"/>
    </location>
</feature>
<protein>
    <recommendedName>
        <fullName evidence="4">Lipoprotein</fullName>
    </recommendedName>
</protein>
<evidence type="ECO:0008006" key="4">
    <source>
        <dbReference type="Google" id="ProtNLM"/>
    </source>
</evidence>
<dbReference type="KEGG" id="amg:AMEC673_02350"/>
<keyword evidence="1" id="KW-0732">Signal</keyword>
<accession>A0AB32ZVG5</accession>
<dbReference type="Proteomes" id="UP000006296">
    <property type="component" value="Chromosome"/>
</dbReference>
<dbReference type="RefSeq" id="WP_014975555.1">
    <property type="nucleotide sequence ID" value="NC_018678.1"/>
</dbReference>
<feature type="signal peptide" evidence="1">
    <location>
        <begin position="1"/>
        <end position="24"/>
    </location>
</feature>
<sequence length="95" mass="10256">MNKKAFFIGSATLLSSLLAFQSFSNPTPLNSVQKCASLLPSGYNFSMTINAKIDTTTDKPVVSGILDLTDGTEILPPELSSKVEPFKQCVVKLMK</sequence>
<evidence type="ECO:0000256" key="1">
    <source>
        <dbReference type="SAM" id="SignalP"/>
    </source>
</evidence>
<proteinExistence type="predicted"/>
<organism evidence="2 3">
    <name type="scientific">Alteromonas macleodii (strain English Channel 673)</name>
    <dbReference type="NCBI Taxonomy" id="1004788"/>
    <lineage>
        <taxon>Bacteria</taxon>
        <taxon>Pseudomonadati</taxon>
        <taxon>Pseudomonadota</taxon>
        <taxon>Gammaproteobacteria</taxon>
        <taxon>Alteromonadales</taxon>
        <taxon>Alteromonadaceae</taxon>
        <taxon>Alteromonas/Salinimonas group</taxon>
        <taxon>Alteromonas</taxon>
    </lineage>
</organism>
<gene>
    <name evidence="2" type="ordered locus">AMEC673_02350</name>
</gene>
<name>A0AB32ZVG5_ALTME</name>
<reference evidence="3" key="1">
    <citation type="journal article" date="2012" name="Sci. Rep.">
        <title>Genomes of surface isolates of Alteromonas macleodii: the life of a widespread marine opportunistic copiotroph.</title>
        <authorList>
            <person name="Lopez-Perez M."/>
            <person name="Gonzaga A."/>
            <person name="Martin-Cuadrado A.B."/>
            <person name="Onyshchenko O."/>
            <person name="Ghavidel A."/>
            <person name="Ghai R."/>
            <person name="Rodriguez-Valera F."/>
        </authorList>
    </citation>
    <scope>NUCLEOTIDE SEQUENCE [LARGE SCALE GENOMIC DNA]</scope>
    <source>
        <strain evidence="3">English Channel 673</strain>
    </source>
</reference>
<dbReference type="EMBL" id="CP003844">
    <property type="protein sequence ID" value="AFT73173.1"/>
    <property type="molecule type" value="Genomic_DNA"/>
</dbReference>
<dbReference type="AlphaFoldDB" id="A0AB32ZVG5"/>
<evidence type="ECO:0000313" key="3">
    <source>
        <dbReference type="Proteomes" id="UP000006296"/>
    </source>
</evidence>